<evidence type="ECO:0000259" key="3">
    <source>
        <dbReference type="PROSITE" id="PS51462"/>
    </source>
</evidence>
<keyword evidence="5" id="KW-1185">Reference proteome</keyword>
<dbReference type="InterPro" id="IPR000086">
    <property type="entry name" value="NUDIX_hydrolase_dom"/>
</dbReference>
<dbReference type="Proteomes" id="UP000812844">
    <property type="component" value="Unassembled WGS sequence"/>
</dbReference>
<accession>A0ABS6W5T6</accession>
<gene>
    <name evidence="4" type="ORF">KIH73_00435</name>
</gene>
<reference evidence="4 5" key="1">
    <citation type="submission" date="2021-05" db="EMBL/GenBank/DDBJ databases">
        <title>Phylogenetic classification of ten novel species belonging to the genus Bifidobacterium comprising B. colchicus sp. nov., B. abeli sp. nov., B. bicoloris sp. nov., B. guerezis sp. nov., B. rosaliae sp. nov., B. santillanensis sp. nov., B. argentati sp. nov., B. amazzoni sp. nov., B. pluviali sp. nov., and B. pinnaculum sp. nov.</title>
        <authorList>
            <person name="Lugli G.A."/>
            <person name="Ruiz Garcia L."/>
            <person name="Margolles A."/>
            <person name="Ventura M."/>
        </authorList>
    </citation>
    <scope>NUCLEOTIDE SEQUENCE [LARGE SCALE GENOMIC DNA]</scope>
    <source>
        <strain evidence="4 5">6T3</strain>
    </source>
</reference>
<comment type="cofactor">
    <cofactor evidence="1">
        <name>Mg(2+)</name>
        <dbReference type="ChEBI" id="CHEBI:18420"/>
    </cofactor>
</comment>
<dbReference type="EMBL" id="JAHBBD010000001">
    <property type="protein sequence ID" value="MBW3081861.1"/>
    <property type="molecule type" value="Genomic_DNA"/>
</dbReference>
<dbReference type="PANTHER" id="PTHR11839:SF18">
    <property type="entry name" value="NUDIX HYDROLASE DOMAIN-CONTAINING PROTEIN"/>
    <property type="match status" value="1"/>
</dbReference>
<organism evidence="4 5">
    <name type="scientific">Bifidobacterium phasiani</name>
    <dbReference type="NCBI Taxonomy" id="2834431"/>
    <lineage>
        <taxon>Bacteria</taxon>
        <taxon>Bacillati</taxon>
        <taxon>Actinomycetota</taxon>
        <taxon>Actinomycetes</taxon>
        <taxon>Bifidobacteriales</taxon>
        <taxon>Bifidobacteriaceae</taxon>
        <taxon>Bifidobacterium</taxon>
    </lineage>
</organism>
<evidence type="ECO:0000313" key="5">
    <source>
        <dbReference type="Proteomes" id="UP000812844"/>
    </source>
</evidence>
<proteinExistence type="predicted"/>
<feature type="domain" description="Nudix hydrolase" evidence="3">
    <location>
        <begin position="54"/>
        <end position="185"/>
    </location>
</feature>
<keyword evidence="2 4" id="KW-0378">Hydrolase</keyword>
<protein>
    <submittedName>
        <fullName evidence="4">NUDIX hydrolase</fullName>
    </submittedName>
</protein>
<dbReference type="Pfam" id="PF00293">
    <property type="entry name" value="NUDIX"/>
    <property type="match status" value="1"/>
</dbReference>
<name>A0ABS6W5T6_9BIFI</name>
<sequence>MSTDNYRTFDPWRPAPVREGARKQIVESHYFNVDRVSFESPGIGQFERYVLQENNGDTVGVLAVTDEGTIPFVEQYRVPTHRWTLEIPAGHANSHSERPLDVAKRKLREEAGFEAGRMAQFCRFVNTPSFSNQHTALFYATGLTPTVREPMGPETPRPRVRFYTLDDAYQMVINGTIIDAKSVIAVLQARCGIKAVEDDQA</sequence>
<dbReference type="CDD" id="cd24161">
    <property type="entry name" value="NUDIX_ADPRase_Ndx2"/>
    <property type="match status" value="1"/>
</dbReference>
<evidence type="ECO:0000256" key="2">
    <source>
        <dbReference type="ARBA" id="ARBA00022801"/>
    </source>
</evidence>
<comment type="caution">
    <text evidence="4">The sequence shown here is derived from an EMBL/GenBank/DDBJ whole genome shotgun (WGS) entry which is preliminary data.</text>
</comment>
<dbReference type="PANTHER" id="PTHR11839">
    <property type="entry name" value="UDP/ADP-SUGAR PYROPHOSPHATASE"/>
    <property type="match status" value="1"/>
</dbReference>
<dbReference type="RefSeq" id="WP_219079549.1">
    <property type="nucleotide sequence ID" value="NZ_JAHBBD010000001.1"/>
</dbReference>
<dbReference type="PROSITE" id="PS51462">
    <property type="entry name" value="NUDIX"/>
    <property type="match status" value="1"/>
</dbReference>
<evidence type="ECO:0000256" key="1">
    <source>
        <dbReference type="ARBA" id="ARBA00001946"/>
    </source>
</evidence>
<dbReference type="GO" id="GO:0016787">
    <property type="term" value="F:hydrolase activity"/>
    <property type="evidence" value="ECO:0007669"/>
    <property type="project" value="UniProtKB-KW"/>
</dbReference>
<evidence type="ECO:0000313" key="4">
    <source>
        <dbReference type="EMBL" id="MBW3081861.1"/>
    </source>
</evidence>